<proteinExistence type="predicted"/>
<comment type="caution">
    <text evidence="2">The sequence shown here is derived from an EMBL/GenBank/DDBJ whole genome shotgun (WGS) entry which is preliminary data.</text>
</comment>
<evidence type="ECO:0000259" key="1">
    <source>
        <dbReference type="Pfam" id="PF13649"/>
    </source>
</evidence>
<organism evidence="2 3">
    <name type="scientific">Allosediminivita pacifica</name>
    <dbReference type="NCBI Taxonomy" id="1267769"/>
    <lineage>
        <taxon>Bacteria</taxon>
        <taxon>Pseudomonadati</taxon>
        <taxon>Pseudomonadota</taxon>
        <taxon>Alphaproteobacteria</taxon>
        <taxon>Rhodobacterales</taxon>
        <taxon>Paracoccaceae</taxon>
        <taxon>Allosediminivita</taxon>
    </lineage>
</organism>
<accession>A0A2T6AQK7</accession>
<dbReference type="CDD" id="cd02440">
    <property type="entry name" value="AdoMet_MTases"/>
    <property type="match status" value="1"/>
</dbReference>
<dbReference type="GO" id="GO:0032259">
    <property type="term" value="P:methylation"/>
    <property type="evidence" value="ECO:0007669"/>
    <property type="project" value="UniProtKB-KW"/>
</dbReference>
<keyword evidence="2" id="KW-0489">Methyltransferase</keyword>
<dbReference type="AlphaFoldDB" id="A0A2T6AQK7"/>
<dbReference type="OrthoDB" id="9808480at2"/>
<dbReference type="EMBL" id="QBKN01000018">
    <property type="protein sequence ID" value="PTX46082.1"/>
    <property type="molecule type" value="Genomic_DNA"/>
</dbReference>
<name>A0A2T6AQK7_9RHOB</name>
<feature type="domain" description="Methyltransferase" evidence="1">
    <location>
        <begin position="40"/>
        <end position="126"/>
    </location>
</feature>
<evidence type="ECO:0000313" key="2">
    <source>
        <dbReference type="EMBL" id="PTX46082.1"/>
    </source>
</evidence>
<sequence length="242" mass="25528">MTPDEAFFTVHADLPREGPGLPADVLWALELAGVSAPGRVLDAGCGPGADLEMLAEVLHEARIEGVDGVAGFVAQASARVARFGDRVRVFEGDMTALSGPYDFIWCAGALYYPGVTEGLRAWRGALARGATVAFSEPVLTGPLEGAVMEFWAGYPEITNLDGVAARVQAAGYEVLGHRMVQGAAWEAYYAPMEARIAGLKPATDPALAAAIEDAEREIALWRQAQGAIAYALLVVRPVDEAS</sequence>
<dbReference type="SUPFAM" id="SSF53335">
    <property type="entry name" value="S-adenosyl-L-methionine-dependent methyltransferases"/>
    <property type="match status" value="1"/>
</dbReference>
<dbReference type="RefSeq" id="WP_107977465.1">
    <property type="nucleotide sequence ID" value="NZ_BMEZ01000019.1"/>
</dbReference>
<dbReference type="InterPro" id="IPR041698">
    <property type="entry name" value="Methyltransf_25"/>
</dbReference>
<dbReference type="GO" id="GO:0008168">
    <property type="term" value="F:methyltransferase activity"/>
    <property type="evidence" value="ECO:0007669"/>
    <property type="project" value="UniProtKB-KW"/>
</dbReference>
<keyword evidence="3" id="KW-1185">Reference proteome</keyword>
<reference evidence="2 3" key="1">
    <citation type="submission" date="2018-04" db="EMBL/GenBank/DDBJ databases">
        <title>Genomic Encyclopedia of Archaeal and Bacterial Type Strains, Phase II (KMG-II): from individual species to whole genera.</title>
        <authorList>
            <person name="Goeker M."/>
        </authorList>
    </citation>
    <scope>NUCLEOTIDE SEQUENCE [LARGE SCALE GENOMIC DNA]</scope>
    <source>
        <strain evidence="2 3">DSM 29329</strain>
    </source>
</reference>
<evidence type="ECO:0000313" key="3">
    <source>
        <dbReference type="Proteomes" id="UP000244069"/>
    </source>
</evidence>
<dbReference type="Gene3D" id="3.40.50.150">
    <property type="entry name" value="Vaccinia Virus protein VP39"/>
    <property type="match status" value="1"/>
</dbReference>
<protein>
    <submittedName>
        <fullName evidence="2">Trans-aconitate methyltransferase</fullName>
    </submittedName>
</protein>
<dbReference type="Pfam" id="PF13649">
    <property type="entry name" value="Methyltransf_25"/>
    <property type="match status" value="1"/>
</dbReference>
<dbReference type="InterPro" id="IPR029063">
    <property type="entry name" value="SAM-dependent_MTases_sf"/>
</dbReference>
<keyword evidence="2" id="KW-0808">Transferase</keyword>
<gene>
    <name evidence="2" type="ORF">C8N44_11858</name>
</gene>
<dbReference type="Proteomes" id="UP000244069">
    <property type="component" value="Unassembled WGS sequence"/>
</dbReference>